<feature type="chain" id="PRO_5030901475" evidence="6">
    <location>
        <begin position="25"/>
        <end position="320"/>
    </location>
</feature>
<dbReference type="PANTHER" id="PTHR47053">
    <property type="entry name" value="MUREIN DD-ENDOPEPTIDASE MEPH-RELATED"/>
    <property type="match status" value="1"/>
</dbReference>
<dbReference type="Gene3D" id="3.90.1720.10">
    <property type="entry name" value="endopeptidase domain like (from Nostoc punctiforme)"/>
    <property type="match status" value="1"/>
</dbReference>
<dbReference type="EMBL" id="DTGR01000160">
    <property type="protein sequence ID" value="HHS30027.1"/>
    <property type="molecule type" value="Genomic_DNA"/>
</dbReference>
<evidence type="ECO:0000313" key="8">
    <source>
        <dbReference type="EMBL" id="HHS30027.1"/>
    </source>
</evidence>
<dbReference type="AlphaFoldDB" id="A0A7V6A4C7"/>
<evidence type="ECO:0000256" key="2">
    <source>
        <dbReference type="ARBA" id="ARBA00022670"/>
    </source>
</evidence>
<gene>
    <name evidence="8" type="ORF">ENV52_10055</name>
</gene>
<organism evidence="8">
    <name type="scientific">Desulfobacca acetoxidans</name>
    <dbReference type="NCBI Taxonomy" id="60893"/>
    <lineage>
        <taxon>Bacteria</taxon>
        <taxon>Pseudomonadati</taxon>
        <taxon>Thermodesulfobacteriota</taxon>
        <taxon>Desulfobaccia</taxon>
        <taxon>Desulfobaccales</taxon>
        <taxon>Desulfobaccaceae</taxon>
        <taxon>Desulfobacca</taxon>
    </lineage>
</organism>
<dbReference type="PROSITE" id="PS51935">
    <property type="entry name" value="NLPC_P60"/>
    <property type="match status" value="1"/>
</dbReference>
<dbReference type="GO" id="GO:0008234">
    <property type="term" value="F:cysteine-type peptidase activity"/>
    <property type="evidence" value="ECO:0007669"/>
    <property type="project" value="UniProtKB-KW"/>
</dbReference>
<proteinExistence type="inferred from homology"/>
<keyword evidence="2" id="KW-0645">Protease</keyword>
<accession>A0A7V6A4C7</accession>
<keyword evidence="4" id="KW-0788">Thiol protease</keyword>
<sequence length="320" mass="35957">MTKKIILCVTLMFALALAPQTGGAVPTKGEAKKTTLTRKPSKSYKSTQVSRSSHRPKRSYSSSHRRQRSYSREESNDEDAGTSYSDLQNFTPKYYKPYRDLETFTPKYYKPYNSARNYESTPTYSSAPYKAGVVETQPLMKVIPQRDGRFLIEPMGPKPKVGPNSKLDKEKDVASGGRGYNLYEPWDFRDLVLTMAKTYQGTPYRMGGSLEYGNSTDCSGFVQYIYKGFKINLPRSSAEQSQVGQSVTHTLDFSKLLPGDLLYFSRGGHAVGHAGIYLGEGKMIHASSYRTGVIITDLRDGSYNNRFVVAKRVFTVSYLQ</sequence>
<feature type="signal peptide" evidence="6">
    <location>
        <begin position="1"/>
        <end position="24"/>
    </location>
</feature>
<comment type="similarity">
    <text evidence="1">Belongs to the peptidase C40 family.</text>
</comment>
<dbReference type="SUPFAM" id="SSF54001">
    <property type="entry name" value="Cysteine proteinases"/>
    <property type="match status" value="1"/>
</dbReference>
<feature type="compositionally biased region" description="Basic residues" evidence="5">
    <location>
        <begin position="52"/>
        <end position="69"/>
    </location>
</feature>
<feature type="region of interest" description="Disordered" evidence="5">
    <location>
        <begin position="22"/>
        <end position="86"/>
    </location>
</feature>
<evidence type="ECO:0000256" key="6">
    <source>
        <dbReference type="SAM" id="SignalP"/>
    </source>
</evidence>
<dbReference type="PANTHER" id="PTHR47053:SF1">
    <property type="entry name" value="MUREIN DD-ENDOPEPTIDASE MEPH-RELATED"/>
    <property type="match status" value="1"/>
</dbReference>
<evidence type="ECO:0000256" key="3">
    <source>
        <dbReference type="ARBA" id="ARBA00022801"/>
    </source>
</evidence>
<dbReference type="Pfam" id="PF00877">
    <property type="entry name" value="NLPC_P60"/>
    <property type="match status" value="1"/>
</dbReference>
<dbReference type="GO" id="GO:0006508">
    <property type="term" value="P:proteolysis"/>
    <property type="evidence" value="ECO:0007669"/>
    <property type="project" value="UniProtKB-KW"/>
</dbReference>
<dbReference type="InterPro" id="IPR038765">
    <property type="entry name" value="Papain-like_cys_pep_sf"/>
</dbReference>
<dbReference type="InterPro" id="IPR051202">
    <property type="entry name" value="Peptidase_C40"/>
</dbReference>
<feature type="region of interest" description="Disordered" evidence="5">
    <location>
        <begin position="151"/>
        <end position="174"/>
    </location>
</feature>
<evidence type="ECO:0000259" key="7">
    <source>
        <dbReference type="PROSITE" id="PS51935"/>
    </source>
</evidence>
<feature type="domain" description="NlpC/P60" evidence="7">
    <location>
        <begin position="186"/>
        <end position="315"/>
    </location>
</feature>
<dbReference type="InterPro" id="IPR000064">
    <property type="entry name" value="NLP_P60_dom"/>
</dbReference>
<evidence type="ECO:0000256" key="1">
    <source>
        <dbReference type="ARBA" id="ARBA00007074"/>
    </source>
</evidence>
<reference evidence="8" key="1">
    <citation type="journal article" date="2020" name="mSystems">
        <title>Genome- and Community-Level Interaction Insights into Carbon Utilization and Element Cycling Functions of Hydrothermarchaeota in Hydrothermal Sediment.</title>
        <authorList>
            <person name="Zhou Z."/>
            <person name="Liu Y."/>
            <person name="Xu W."/>
            <person name="Pan J."/>
            <person name="Luo Z.H."/>
            <person name="Li M."/>
        </authorList>
    </citation>
    <scope>NUCLEOTIDE SEQUENCE [LARGE SCALE GENOMIC DNA]</scope>
    <source>
        <strain evidence="8">SpSt-767</strain>
    </source>
</reference>
<keyword evidence="6" id="KW-0732">Signal</keyword>
<protein>
    <submittedName>
        <fullName evidence="8">NlpC/P60 family protein</fullName>
    </submittedName>
</protein>
<name>A0A7V6A4C7_9BACT</name>
<comment type="caution">
    <text evidence="8">The sequence shown here is derived from an EMBL/GenBank/DDBJ whole genome shotgun (WGS) entry which is preliminary data.</text>
</comment>
<keyword evidence="3" id="KW-0378">Hydrolase</keyword>
<evidence type="ECO:0000256" key="5">
    <source>
        <dbReference type="SAM" id="MobiDB-lite"/>
    </source>
</evidence>
<evidence type="ECO:0000256" key="4">
    <source>
        <dbReference type="ARBA" id="ARBA00022807"/>
    </source>
</evidence>